<dbReference type="Proteomes" id="UP001303473">
    <property type="component" value="Unassembled WGS sequence"/>
</dbReference>
<proteinExistence type="predicted"/>
<reference evidence="4" key="1">
    <citation type="journal article" date="2023" name="Mol. Phylogenet. Evol.">
        <title>Genome-scale phylogeny and comparative genomics of the fungal order Sordariales.</title>
        <authorList>
            <person name="Hensen N."/>
            <person name="Bonometti L."/>
            <person name="Westerberg I."/>
            <person name="Brannstrom I.O."/>
            <person name="Guillou S."/>
            <person name="Cros-Aarteil S."/>
            <person name="Calhoun S."/>
            <person name="Haridas S."/>
            <person name="Kuo A."/>
            <person name="Mondo S."/>
            <person name="Pangilinan J."/>
            <person name="Riley R."/>
            <person name="LaButti K."/>
            <person name="Andreopoulos B."/>
            <person name="Lipzen A."/>
            <person name="Chen C."/>
            <person name="Yan M."/>
            <person name="Daum C."/>
            <person name="Ng V."/>
            <person name="Clum A."/>
            <person name="Steindorff A."/>
            <person name="Ohm R.A."/>
            <person name="Martin F."/>
            <person name="Silar P."/>
            <person name="Natvig D.O."/>
            <person name="Lalanne C."/>
            <person name="Gautier V."/>
            <person name="Ament-Velasquez S.L."/>
            <person name="Kruys A."/>
            <person name="Hutchinson M.I."/>
            <person name="Powell A.J."/>
            <person name="Barry K."/>
            <person name="Miller A.N."/>
            <person name="Grigoriev I.V."/>
            <person name="Debuchy R."/>
            <person name="Gladieux P."/>
            <person name="Hiltunen Thoren M."/>
            <person name="Johannesson H."/>
        </authorList>
    </citation>
    <scope>NUCLEOTIDE SEQUENCE [LARGE SCALE GENOMIC DNA]</scope>
    <source>
        <strain evidence="4">CBS 340.73</strain>
    </source>
</reference>
<comment type="caution">
    <text evidence="3">The sequence shown here is derived from an EMBL/GenBank/DDBJ whole genome shotgun (WGS) entry which is preliminary data.</text>
</comment>
<dbReference type="Pfam" id="PF13391">
    <property type="entry name" value="HNH_2"/>
    <property type="match status" value="1"/>
</dbReference>
<dbReference type="AlphaFoldDB" id="A0AAN6N0L7"/>
<dbReference type="InterPro" id="IPR003615">
    <property type="entry name" value="HNH_nuc"/>
</dbReference>
<protein>
    <recommendedName>
        <fullName evidence="2">HNH nuclease domain-containing protein</fullName>
    </recommendedName>
</protein>
<organism evidence="3 4">
    <name type="scientific">Diplogelasinospora grovesii</name>
    <dbReference type="NCBI Taxonomy" id="303347"/>
    <lineage>
        <taxon>Eukaryota</taxon>
        <taxon>Fungi</taxon>
        <taxon>Dikarya</taxon>
        <taxon>Ascomycota</taxon>
        <taxon>Pezizomycotina</taxon>
        <taxon>Sordariomycetes</taxon>
        <taxon>Sordariomycetidae</taxon>
        <taxon>Sordariales</taxon>
        <taxon>Diplogelasinosporaceae</taxon>
        <taxon>Diplogelasinospora</taxon>
    </lineage>
</organism>
<evidence type="ECO:0000256" key="1">
    <source>
        <dbReference type="SAM" id="MobiDB-lite"/>
    </source>
</evidence>
<feature type="domain" description="HNH nuclease" evidence="2">
    <location>
        <begin position="174"/>
        <end position="273"/>
    </location>
</feature>
<dbReference type="EMBL" id="MU853867">
    <property type="protein sequence ID" value="KAK3936961.1"/>
    <property type="molecule type" value="Genomic_DNA"/>
</dbReference>
<sequence length="368" mass="41635">MAAHEMKDPLSGIIIRSHPAPEVPEVATDGTPESAGLPASSVLSSHVSEPEIFYDRMRKAEMILDKYESDIVLDDTPRLLYHTIHNLPQRGSIQMINEILWLGGDNDKLRQLRNFFVDAVLKPIGATAGQTVVPSHPTGRALEIDQLMSEKERLTRNDQEALKQKCLRRDGYHCLITQKFDAASCTDGLYQRKPGELGGFTQCCHILPFALRKFNEENSMEVEAKATIWWALYRYFPALRGKIGSSTINQEGNALTMVTVAHEYFGLFAFSIQPTDVKNVYQTHTYESYYEEELPKFLTFISHDQSVPAPDGDFLNTHYVIGKILHVIGLINKFPRIRGSPDDNIINLRQDGSTDLGKILSRRLLMDW</sequence>
<accession>A0AAN6N0L7</accession>
<keyword evidence="4" id="KW-1185">Reference proteome</keyword>
<feature type="region of interest" description="Disordered" evidence="1">
    <location>
        <begin position="22"/>
        <end position="41"/>
    </location>
</feature>
<evidence type="ECO:0000313" key="3">
    <source>
        <dbReference type="EMBL" id="KAK3936961.1"/>
    </source>
</evidence>
<evidence type="ECO:0000259" key="2">
    <source>
        <dbReference type="Pfam" id="PF13391"/>
    </source>
</evidence>
<evidence type="ECO:0000313" key="4">
    <source>
        <dbReference type="Proteomes" id="UP001303473"/>
    </source>
</evidence>
<name>A0AAN6N0L7_9PEZI</name>
<gene>
    <name evidence="3" type="ORF">QBC46DRAFT_268572</name>
</gene>